<evidence type="ECO:0000313" key="1">
    <source>
        <dbReference type="EMBL" id="GEU82094.1"/>
    </source>
</evidence>
<reference evidence="1" key="1">
    <citation type="journal article" date="2019" name="Sci. Rep.">
        <title>Draft genome of Tanacetum cinerariifolium, the natural source of mosquito coil.</title>
        <authorList>
            <person name="Yamashiro T."/>
            <person name="Shiraishi A."/>
            <person name="Satake H."/>
            <person name="Nakayama K."/>
        </authorList>
    </citation>
    <scope>NUCLEOTIDE SEQUENCE</scope>
</reference>
<organism evidence="1">
    <name type="scientific">Tanacetum cinerariifolium</name>
    <name type="common">Dalmatian daisy</name>
    <name type="synonym">Chrysanthemum cinerariifolium</name>
    <dbReference type="NCBI Taxonomy" id="118510"/>
    <lineage>
        <taxon>Eukaryota</taxon>
        <taxon>Viridiplantae</taxon>
        <taxon>Streptophyta</taxon>
        <taxon>Embryophyta</taxon>
        <taxon>Tracheophyta</taxon>
        <taxon>Spermatophyta</taxon>
        <taxon>Magnoliopsida</taxon>
        <taxon>eudicotyledons</taxon>
        <taxon>Gunneridae</taxon>
        <taxon>Pentapetalae</taxon>
        <taxon>asterids</taxon>
        <taxon>campanulids</taxon>
        <taxon>Asterales</taxon>
        <taxon>Asteraceae</taxon>
        <taxon>Asteroideae</taxon>
        <taxon>Anthemideae</taxon>
        <taxon>Anthemidinae</taxon>
        <taxon>Tanacetum</taxon>
    </lineage>
</organism>
<proteinExistence type="predicted"/>
<protein>
    <submittedName>
        <fullName evidence="1">Uncharacterized protein</fullName>
    </submittedName>
</protein>
<gene>
    <name evidence="1" type="ORF">Tci_054072</name>
</gene>
<comment type="caution">
    <text evidence="1">The sequence shown here is derived from an EMBL/GenBank/DDBJ whole genome shotgun (WGS) entry which is preliminary data.</text>
</comment>
<name>A0A6L2NC16_TANCI</name>
<dbReference type="EMBL" id="BKCJ010008415">
    <property type="protein sequence ID" value="GEU82094.1"/>
    <property type="molecule type" value="Genomic_DNA"/>
</dbReference>
<sequence>MVYADTSLGCHAFKTLSNLVSAEPSVDCPPITYSIYGNSFEFGRKEFFLVTGFLFGKLPKKETYKVIPSSLFLDRIFPDRCTNRVKKVNGDELMLLFTADDLWFGISDHDAVRTDSIEFLVPDVEQEQNLICPIADTADETSQLDLNIYYDDHVQDLNSAYQDMNKDSNIHCEDHGEEQNSSFQDMNKESNIHSHDTAEQQNSPNMCKEHVLAEFDAIKATVDIIDKIKEESKFVTNNMTFFVLSAVSDVFHQEVAFEKKDWPDEASGFIYAESQDKVRCFNDMLDHGCKDHQLNDNVPIGLVKPVDMMCGEVIKSDDKLDETLDVGVIVDCATLQSSSPPNAMDYQDPQPTDKVTAEVFVVVQVYHVGLKPLIIQTLIVIQIGRTQKFQL</sequence>
<dbReference type="AlphaFoldDB" id="A0A6L2NC16"/>
<accession>A0A6L2NC16</accession>